<reference evidence="1" key="1">
    <citation type="journal article" date="2017" name="Appl. Environ. Microbiol.">
        <title>Molecular characterization of an Endozoicomonas-like organism causing infection in king scallop Pecten maximus L.</title>
        <authorList>
            <person name="Cano I."/>
            <person name="van Aerle R."/>
            <person name="Ross S."/>
            <person name="Verner-Jeffreys D.W."/>
            <person name="Paley R.K."/>
            <person name="Rimmer G."/>
            <person name="Ryder D."/>
            <person name="Hooper P."/>
            <person name="Stone D."/>
            <person name="Feist S.W."/>
        </authorList>
    </citation>
    <scope>NUCLEOTIDE SEQUENCE</scope>
</reference>
<dbReference type="AlphaFoldDB" id="A0A2H9T4N1"/>
<name>A0A2H9T4N1_9ZZZZ</name>
<comment type="caution">
    <text evidence="1">The sequence shown here is derived from an EMBL/GenBank/DDBJ whole genome shotgun (WGS) entry which is preliminary data.</text>
</comment>
<gene>
    <name evidence="1" type="ORF">CI610_02905</name>
</gene>
<protein>
    <submittedName>
        <fullName evidence="1">Uncharacterized protein</fullName>
    </submittedName>
</protein>
<accession>A0A2H9T4N1</accession>
<dbReference type="EMBL" id="NSIT01000246">
    <property type="protein sequence ID" value="PJE78161.1"/>
    <property type="molecule type" value="Genomic_DNA"/>
</dbReference>
<sequence length="74" mass="7890">MPVGCSCAEPVGVCTFCTLSVENWYVSYSNECSNLAKTFPCSNVTGLEEGFKILMGTTPSLATVTNVLATIKFL</sequence>
<organism evidence="1">
    <name type="scientific">invertebrate metagenome</name>
    <dbReference type="NCBI Taxonomy" id="1711999"/>
    <lineage>
        <taxon>unclassified sequences</taxon>
        <taxon>metagenomes</taxon>
        <taxon>organismal metagenomes</taxon>
    </lineage>
</organism>
<proteinExistence type="predicted"/>
<evidence type="ECO:0000313" key="1">
    <source>
        <dbReference type="EMBL" id="PJE78161.1"/>
    </source>
</evidence>